<dbReference type="OrthoDB" id="10270068at2759"/>
<evidence type="ECO:0000313" key="2">
    <source>
        <dbReference type="EMBL" id="OSX57307.1"/>
    </source>
</evidence>
<feature type="non-terminal residue" evidence="2">
    <location>
        <position position="1"/>
    </location>
</feature>
<reference evidence="2 3" key="1">
    <citation type="submission" date="2017-04" db="EMBL/GenBank/DDBJ databases">
        <title>Genome Sequence of the Model Brown-Rot Fungus Postia placenta SB12.</title>
        <authorList>
            <consortium name="DOE Joint Genome Institute"/>
            <person name="Gaskell J."/>
            <person name="Kersten P."/>
            <person name="Larrondo L.F."/>
            <person name="Canessa P."/>
            <person name="Martinez D."/>
            <person name="Hibbett D."/>
            <person name="Schmoll M."/>
            <person name="Kubicek C.P."/>
            <person name="Martinez A.T."/>
            <person name="Yadav J."/>
            <person name="Master E."/>
            <person name="Magnuson J.K."/>
            <person name="James T."/>
            <person name="Yaver D."/>
            <person name="Berka R."/>
            <person name="Labutti K."/>
            <person name="Lipzen A."/>
            <person name="Aerts A."/>
            <person name="Barry K."/>
            <person name="Henrissat B."/>
            <person name="Blanchette R."/>
            <person name="Grigoriev I."/>
            <person name="Cullen D."/>
        </authorList>
    </citation>
    <scope>NUCLEOTIDE SEQUENCE [LARGE SCALE GENOMIC DNA]</scope>
    <source>
        <strain evidence="2 3">MAD-698-R-SB12</strain>
    </source>
</reference>
<dbReference type="SUPFAM" id="SSF50370">
    <property type="entry name" value="Ricin B-like lectins"/>
    <property type="match status" value="1"/>
</dbReference>
<sequence>CKRSLAGDDLLEDEAQLRHIHGKLATTQGTHVIVNYEHRTRVKLEHDNEHKSIICSGFILNEPIVDAEKWVLEAAALGMHRLRNKKHLSYITVTTPDGAPGTELVCKPQMFTQAWWRLENHGENVYVIRHRTTANLCWSLDCSNDGTHVCLTEFRNQHRQYWMIVPESAPSIPRPSVPDTASLALDSQHSQDRDFFAPHTQCYGSGPESGGGVHDDDYFAAGS</sequence>
<protein>
    <recommendedName>
        <fullName evidence="4">Ricin B lectin domain-containing protein</fullName>
    </recommendedName>
</protein>
<dbReference type="EMBL" id="KZ110609">
    <property type="protein sequence ID" value="OSX57307.1"/>
    <property type="molecule type" value="Genomic_DNA"/>
</dbReference>
<dbReference type="AlphaFoldDB" id="A0A1X6MLI3"/>
<dbReference type="GeneID" id="36332152"/>
<dbReference type="RefSeq" id="XP_024334101.1">
    <property type="nucleotide sequence ID" value="XM_024487203.1"/>
</dbReference>
<organism evidence="2 3">
    <name type="scientific">Postia placenta MAD-698-R-SB12</name>
    <dbReference type="NCBI Taxonomy" id="670580"/>
    <lineage>
        <taxon>Eukaryota</taxon>
        <taxon>Fungi</taxon>
        <taxon>Dikarya</taxon>
        <taxon>Basidiomycota</taxon>
        <taxon>Agaricomycotina</taxon>
        <taxon>Agaricomycetes</taxon>
        <taxon>Polyporales</taxon>
        <taxon>Adustoporiaceae</taxon>
        <taxon>Rhodonia</taxon>
    </lineage>
</organism>
<keyword evidence="3" id="KW-1185">Reference proteome</keyword>
<accession>A0A1X6MLI3</accession>
<feature type="region of interest" description="Disordered" evidence="1">
    <location>
        <begin position="197"/>
        <end position="223"/>
    </location>
</feature>
<proteinExistence type="predicted"/>
<dbReference type="Gene3D" id="2.80.10.50">
    <property type="match status" value="1"/>
</dbReference>
<evidence type="ECO:0000256" key="1">
    <source>
        <dbReference type="SAM" id="MobiDB-lite"/>
    </source>
</evidence>
<dbReference type="InterPro" id="IPR035992">
    <property type="entry name" value="Ricin_B-like_lectins"/>
</dbReference>
<evidence type="ECO:0008006" key="4">
    <source>
        <dbReference type="Google" id="ProtNLM"/>
    </source>
</evidence>
<evidence type="ECO:0000313" key="3">
    <source>
        <dbReference type="Proteomes" id="UP000194127"/>
    </source>
</evidence>
<gene>
    <name evidence="2" type="ORF">POSPLADRAFT_1157541</name>
</gene>
<dbReference type="Proteomes" id="UP000194127">
    <property type="component" value="Unassembled WGS sequence"/>
</dbReference>
<name>A0A1X6MLI3_9APHY</name>